<name>A0A1E7FEU3_9STRA</name>
<dbReference type="EMBL" id="KV784358">
    <property type="protein sequence ID" value="OEU16667.1"/>
    <property type="molecule type" value="Genomic_DNA"/>
</dbReference>
<dbReference type="SUPFAM" id="SSF81296">
    <property type="entry name" value="E set domains"/>
    <property type="match status" value="1"/>
</dbReference>
<accession>A0A1E7FEU3</accession>
<dbReference type="InterPro" id="IPR011022">
    <property type="entry name" value="Arrestin_C-like"/>
</dbReference>
<evidence type="ECO:0000259" key="1">
    <source>
        <dbReference type="SMART" id="SM01017"/>
    </source>
</evidence>
<sequence>MAMEYQLQRKIHGADLNIRILGTECTTSSTGITREERSTVHTSTKLHGFETKNRKIAKGIYAEPFEILLPASLPSSTQFPRTEGNKFRGRIQYKLRAEIGELSFSKVFQVVSCRMNDDIVPYIVQPTTHEILQSKFLGKGSVSIAACVDNSHVGRGQNLNGSISGKNHSSVDIERISIKLVESIEYNVCFKGRTSVLKNVLVETKDVNLSGFSKYRNYSSRTSKRQVNERIHSTHKEILRNLVSGGENQFELIVPNSARDTYDGNLIKISHYLKVAFQTKLSVTDICIKIPIMIGSPRQKISECRVVSRMSNEQFAAVVGQDTIPLENSGLCGKSSSVENGYNIPIANLVILSPNESVHHIGGSAAFFHDKISDNNDDLDQYDCDMIDRLNPIPSAPDESLFGQDYLPAPLKEITGRLSFLDLSTHNNSSPRSTYMPYEMYSNTPHRERGNSIGDRSMIESIAESSYAQELFRQRIESYSYDDETTVSDFTEQPNRPDIGHAQQYLTPSLSQAQGTKVLFGQLLKELSGSIHDYEIIAGRARQPEYQELFSSLSPNELGRIISTVTMSYQIQVAVLLARYLVYSSSFSCAHCAGAVKNSSSYSRTNMVETLVPYCHDLSLNRTKIESELDDWERSVTANAFDDLT</sequence>
<dbReference type="SMART" id="SM01017">
    <property type="entry name" value="Arrestin_C"/>
    <property type="match status" value="1"/>
</dbReference>
<dbReference type="InterPro" id="IPR014756">
    <property type="entry name" value="Ig_E-set"/>
</dbReference>
<dbReference type="KEGG" id="fcy:FRACYDRAFT_239262"/>
<dbReference type="InParanoid" id="A0A1E7FEU3"/>
<evidence type="ECO:0000313" key="3">
    <source>
        <dbReference type="Proteomes" id="UP000095751"/>
    </source>
</evidence>
<dbReference type="PANTHER" id="PTHR11188:SF17">
    <property type="entry name" value="FI21816P1"/>
    <property type="match status" value="1"/>
</dbReference>
<dbReference type="Gene3D" id="2.60.40.640">
    <property type="match status" value="2"/>
</dbReference>
<keyword evidence="3" id="KW-1185">Reference proteome</keyword>
<dbReference type="Pfam" id="PF02752">
    <property type="entry name" value="Arrestin_C"/>
    <property type="match status" value="1"/>
</dbReference>
<organism evidence="2 3">
    <name type="scientific">Fragilariopsis cylindrus CCMP1102</name>
    <dbReference type="NCBI Taxonomy" id="635003"/>
    <lineage>
        <taxon>Eukaryota</taxon>
        <taxon>Sar</taxon>
        <taxon>Stramenopiles</taxon>
        <taxon>Ochrophyta</taxon>
        <taxon>Bacillariophyta</taxon>
        <taxon>Bacillariophyceae</taxon>
        <taxon>Bacillariophycidae</taxon>
        <taxon>Bacillariales</taxon>
        <taxon>Bacillariaceae</taxon>
        <taxon>Fragilariopsis</taxon>
    </lineage>
</organism>
<dbReference type="GO" id="GO:0005737">
    <property type="term" value="C:cytoplasm"/>
    <property type="evidence" value="ECO:0007669"/>
    <property type="project" value="TreeGrafter"/>
</dbReference>
<dbReference type="GO" id="GO:0015031">
    <property type="term" value="P:protein transport"/>
    <property type="evidence" value="ECO:0007669"/>
    <property type="project" value="TreeGrafter"/>
</dbReference>
<dbReference type="PANTHER" id="PTHR11188">
    <property type="entry name" value="ARRESTIN DOMAIN CONTAINING PROTEIN"/>
    <property type="match status" value="1"/>
</dbReference>
<dbReference type="Proteomes" id="UP000095751">
    <property type="component" value="Unassembled WGS sequence"/>
</dbReference>
<gene>
    <name evidence="2" type="ORF">FRACYDRAFT_239262</name>
</gene>
<feature type="domain" description="Arrestin C-terminal-like" evidence="1">
    <location>
        <begin position="138"/>
        <end position="299"/>
    </location>
</feature>
<dbReference type="AlphaFoldDB" id="A0A1E7FEU3"/>
<evidence type="ECO:0000313" key="2">
    <source>
        <dbReference type="EMBL" id="OEU16667.1"/>
    </source>
</evidence>
<reference evidence="2 3" key="1">
    <citation type="submission" date="2016-09" db="EMBL/GenBank/DDBJ databases">
        <title>Extensive genetic diversity and differential bi-allelic expression allows diatom success in the polar Southern Ocean.</title>
        <authorList>
            <consortium name="DOE Joint Genome Institute"/>
            <person name="Mock T."/>
            <person name="Otillar R.P."/>
            <person name="Strauss J."/>
            <person name="Dupont C."/>
            <person name="Frickenhaus S."/>
            <person name="Maumus F."/>
            <person name="Mcmullan M."/>
            <person name="Sanges R."/>
            <person name="Schmutz J."/>
            <person name="Toseland A."/>
            <person name="Valas R."/>
            <person name="Veluchamy A."/>
            <person name="Ward B.J."/>
            <person name="Allen A."/>
            <person name="Barry K."/>
            <person name="Falciatore A."/>
            <person name="Ferrante M."/>
            <person name="Fortunato A.E."/>
            <person name="Gloeckner G."/>
            <person name="Gruber A."/>
            <person name="Hipkin R."/>
            <person name="Janech M."/>
            <person name="Kroth P."/>
            <person name="Leese F."/>
            <person name="Lindquist E."/>
            <person name="Lyon B.R."/>
            <person name="Martin J."/>
            <person name="Mayer C."/>
            <person name="Parker M."/>
            <person name="Quesneville H."/>
            <person name="Raymond J."/>
            <person name="Uhlig C."/>
            <person name="Valentin K.U."/>
            <person name="Worden A.Z."/>
            <person name="Armbrust E.V."/>
            <person name="Bowler C."/>
            <person name="Green B."/>
            <person name="Moulton V."/>
            <person name="Van Oosterhout C."/>
            <person name="Grigoriev I."/>
        </authorList>
    </citation>
    <scope>NUCLEOTIDE SEQUENCE [LARGE SCALE GENOMIC DNA]</scope>
    <source>
        <strain evidence="2 3">CCMP1102</strain>
    </source>
</reference>
<dbReference type="InterPro" id="IPR014752">
    <property type="entry name" value="Arrestin-like_C"/>
</dbReference>
<dbReference type="InterPro" id="IPR050357">
    <property type="entry name" value="Arrestin_domain-protein"/>
</dbReference>
<dbReference type="OrthoDB" id="46975at2759"/>
<proteinExistence type="predicted"/>
<protein>
    <recommendedName>
        <fullName evidence="1">Arrestin C-terminal-like domain-containing protein</fullName>
    </recommendedName>
</protein>